<organism evidence="2 3">
    <name type="scientific">Monascus purpureus</name>
    <name type="common">Red mold</name>
    <name type="synonym">Monascus anka</name>
    <dbReference type="NCBI Taxonomy" id="5098"/>
    <lineage>
        <taxon>Eukaryota</taxon>
        <taxon>Fungi</taxon>
        <taxon>Dikarya</taxon>
        <taxon>Ascomycota</taxon>
        <taxon>Pezizomycotina</taxon>
        <taxon>Eurotiomycetes</taxon>
        <taxon>Eurotiomycetidae</taxon>
        <taxon>Eurotiales</taxon>
        <taxon>Aspergillaceae</taxon>
        <taxon>Monascus</taxon>
    </lineage>
</organism>
<gene>
    <name evidence="2" type="ORF">MPDQ_001927</name>
</gene>
<keyword evidence="3" id="KW-1185">Reference proteome</keyword>
<keyword evidence="1" id="KW-0812">Transmembrane</keyword>
<dbReference type="Proteomes" id="UP000319663">
    <property type="component" value="Unassembled WGS sequence"/>
</dbReference>
<evidence type="ECO:0000256" key="1">
    <source>
        <dbReference type="SAM" id="Phobius"/>
    </source>
</evidence>
<keyword evidence="1" id="KW-1133">Transmembrane helix</keyword>
<proteinExistence type="predicted"/>
<reference evidence="2 3" key="1">
    <citation type="submission" date="2019-06" db="EMBL/GenBank/DDBJ databases">
        <title>Wine fermentation using esterase from Monascus purpureus.</title>
        <authorList>
            <person name="Geng C."/>
            <person name="Zhang Y."/>
        </authorList>
    </citation>
    <scope>NUCLEOTIDE SEQUENCE [LARGE SCALE GENOMIC DNA]</scope>
    <source>
        <strain evidence="2">HQ1</strain>
    </source>
</reference>
<keyword evidence="1" id="KW-0472">Membrane</keyword>
<evidence type="ECO:0000313" key="3">
    <source>
        <dbReference type="Proteomes" id="UP000319663"/>
    </source>
</evidence>
<dbReference type="EMBL" id="VIFY01000156">
    <property type="protein sequence ID" value="TQB69387.1"/>
    <property type="molecule type" value="Genomic_DNA"/>
</dbReference>
<sequence>MARLHETDSELGDSYLEHAEEMFRREKSKVKHELERELKFQLNMFDVYNNGHHACNMHWAQPGIKVVCEVPRRRRNRTRRRRNRNKKNQADCPSENAFDYIYSDISDDDFEFEVEAYERKREYRGSPYLQLCCMLFVAIVGVACVSCVLTHLDTLFVELRLAIAASFMIFLGLSCVWVTYLLGKTVGYFVRSWLAALIWIDVATIVYEVWRTTTEKLTA</sequence>
<feature type="transmembrane region" description="Helical" evidence="1">
    <location>
        <begin position="128"/>
        <end position="149"/>
    </location>
</feature>
<accession>A0A507QQX6</accession>
<comment type="caution">
    <text evidence="2">The sequence shown here is derived from an EMBL/GenBank/DDBJ whole genome shotgun (WGS) entry which is preliminary data.</text>
</comment>
<feature type="transmembrane region" description="Helical" evidence="1">
    <location>
        <begin position="161"/>
        <end position="182"/>
    </location>
</feature>
<feature type="transmembrane region" description="Helical" evidence="1">
    <location>
        <begin position="188"/>
        <end position="210"/>
    </location>
</feature>
<dbReference type="AlphaFoldDB" id="A0A507QQX6"/>
<evidence type="ECO:0000313" key="2">
    <source>
        <dbReference type="EMBL" id="TQB69387.1"/>
    </source>
</evidence>
<name>A0A507QQX6_MONPU</name>
<protein>
    <submittedName>
        <fullName evidence="2">Uncharacterized protein</fullName>
    </submittedName>
</protein>